<accession>A0A1T5B2T7</accession>
<dbReference type="Gene3D" id="1.10.287.950">
    <property type="entry name" value="Methyl-accepting chemotaxis protein"/>
    <property type="match status" value="1"/>
</dbReference>
<dbReference type="EMBL" id="FUYM01000002">
    <property type="protein sequence ID" value="SKB41568.1"/>
    <property type="molecule type" value="Genomic_DNA"/>
</dbReference>
<dbReference type="SMART" id="SM00283">
    <property type="entry name" value="MA"/>
    <property type="match status" value="1"/>
</dbReference>
<sequence>MEMAPIGKDDLKLEAAIGEIARGCGRFAIECSDVGGNVVEVGDKIVAQADLLDQLREAATGLRTEQEQVTEAAAEAREFATQARGHLEASKPVVDGAIETFAGLTELVLRLGKRMDNLEEALRQVQGVALSIDRIGRQTNLLALNATLEAARAGEAGRGFAVVAGEVKKLASDTRSATERIARTIERLNEEARGIGGEIEAGVASGGEARAKTAELANVLGETLAFVDALDARSGNIAEGSLAIRRNVQDFELGLTSLSNEAQANSQALSEARDRLGDLERISNGLLNLVSNAGVHTADTPFIETARRLMLDIRRIIETAVDDGRLAIDDVFDHDYVPIPGSDPEQFMTRFVAFADDHVRPLLDRVVEGDGRVLATAIVDANGFLPTHISSRSLPQGPDPLWNAEHCRNRRFFMDEQTALNLKSDAPFIVETYRQDLGGGRYRPVKSICLPLHVKGRRWGNLEFAYLD</sequence>
<dbReference type="PANTHER" id="PTHR32089">
    <property type="entry name" value="METHYL-ACCEPTING CHEMOTAXIS PROTEIN MCPB"/>
    <property type="match status" value="1"/>
</dbReference>
<gene>
    <name evidence="5" type="ORF">SAMN06295920_102445</name>
</gene>
<protein>
    <submittedName>
        <fullName evidence="5">Methyl-accepting chemotaxis sensory transducer</fullName>
    </submittedName>
</protein>
<dbReference type="AlphaFoldDB" id="A0A1T5B2T7"/>
<dbReference type="PRINTS" id="PR00260">
    <property type="entry name" value="CHEMTRNSDUCR"/>
</dbReference>
<dbReference type="InterPro" id="IPR004090">
    <property type="entry name" value="Chemotax_Me-accpt_rcpt"/>
</dbReference>
<evidence type="ECO:0000313" key="6">
    <source>
        <dbReference type="Proteomes" id="UP000189818"/>
    </source>
</evidence>
<reference evidence="6" key="1">
    <citation type="submission" date="2017-02" db="EMBL/GenBank/DDBJ databases">
        <authorList>
            <person name="Varghese N."/>
            <person name="Submissions S."/>
        </authorList>
    </citation>
    <scope>NUCLEOTIDE SEQUENCE [LARGE SCALE GENOMIC DNA]</scope>
    <source>
        <strain evidence="6">UM2</strain>
    </source>
</reference>
<dbReference type="STRING" id="439228.SAMN06295920_102445"/>
<dbReference type="Proteomes" id="UP000189818">
    <property type="component" value="Unassembled WGS sequence"/>
</dbReference>
<evidence type="ECO:0000256" key="3">
    <source>
        <dbReference type="PROSITE-ProRule" id="PRU00284"/>
    </source>
</evidence>
<comment type="similarity">
    <text evidence="2">Belongs to the methyl-accepting chemotaxis (MCP) protein family.</text>
</comment>
<dbReference type="SUPFAM" id="SSF58104">
    <property type="entry name" value="Methyl-accepting chemotaxis protein (MCP) signaling domain"/>
    <property type="match status" value="1"/>
</dbReference>
<dbReference type="OrthoDB" id="5292010at2"/>
<dbReference type="GO" id="GO:0007165">
    <property type="term" value="P:signal transduction"/>
    <property type="evidence" value="ECO:0007669"/>
    <property type="project" value="UniProtKB-KW"/>
</dbReference>
<evidence type="ECO:0000259" key="4">
    <source>
        <dbReference type="PROSITE" id="PS50111"/>
    </source>
</evidence>
<evidence type="ECO:0000313" key="5">
    <source>
        <dbReference type="EMBL" id="SKB41568.1"/>
    </source>
</evidence>
<dbReference type="GO" id="GO:0006935">
    <property type="term" value="P:chemotaxis"/>
    <property type="evidence" value="ECO:0007669"/>
    <property type="project" value="InterPro"/>
</dbReference>
<dbReference type="GO" id="GO:0016020">
    <property type="term" value="C:membrane"/>
    <property type="evidence" value="ECO:0007669"/>
    <property type="project" value="InterPro"/>
</dbReference>
<organism evidence="5 6">
    <name type="scientific">Rhizorhabdus histidinilytica</name>
    <dbReference type="NCBI Taxonomy" id="439228"/>
    <lineage>
        <taxon>Bacteria</taxon>
        <taxon>Pseudomonadati</taxon>
        <taxon>Pseudomonadota</taxon>
        <taxon>Alphaproteobacteria</taxon>
        <taxon>Sphingomonadales</taxon>
        <taxon>Sphingomonadaceae</taxon>
        <taxon>Rhizorhabdus</taxon>
    </lineage>
</organism>
<evidence type="ECO:0000256" key="2">
    <source>
        <dbReference type="ARBA" id="ARBA00029447"/>
    </source>
</evidence>
<evidence type="ECO:0000256" key="1">
    <source>
        <dbReference type="ARBA" id="ARBA00023224"/>
    </source>
</evidence>
<dbReference type="InterPro" id="IPR004089">
    <property type="entry name" value="MCPsignal_dom"/>
</dbReference>
<feature type="domain" description="Methyl-accepting transducer" evidence="4">
    <location>
        <begin position="23"/>
        <end position="259"/>
    </location>
</feature>
<dbReference type="PROSITE" id="PS50111">
    <property type="entry name" value="CHEMOTAXIS_TRANSDUC_2"/>
    <property type="match status" value="1"/>
</dbReference>
<keyword evidence="1 3" id="KW-0807">Transducer</keyword>
<keyword evidence="6" id="KW-1185">Reference proteome</keyword>
<dbReference type="PANTHER" id="PTHR32089:SF112">
    <property type="entry name" value="LYSOZYME-LIKE PROTEIN-RELATED"/>
    <property type="match status" value="1"/>
</dbReference>
<proteinExistence type="inferred from homology"/>
<dbReference type="GO" id="GO:0004888">
    <property type="term" value="F:transmembrane signaling receptor activity"/>
    <property type="evidence" value="ECO:0007669"/>
    <property type="project" value="InterPro"/>
</dbReference>
<dbReference type="Pfam" id="PF00015">
    <property type="entry name" value="MCPsignal"/>
    <property type="match status" value="1"/>
</dbReference>
<name>A0A1T5B2T7_9SPHN</name>